<organism evidence="1">
    <name type="scientific">hydrocarbon metagenome</name>
    <dbReference type="NCBI Taxonomy" id="938273"/>
    <lineage>
        <taxon>unclassified sequences</taxon>
        <taxon>metagenomes</taxon>
        <taxon>ecological metagenomes</taxon>
    </lineage>
</organism>
<comment type="caution">
    <text evidence="1">The sequence shown here is derived from an EMBL/GenBank/DDBJ whole genome shotgun (WGS) entry which is preliminary data.</text>
</comment>
<proteinExistence type="predicted"/>
<accession>A0A0W8F4V2</accession>
<sequence>MAFDNCRRYPKRDMRYWGGHEDEMHETMTRAGVKKDGRAG</sequence>
<reference evidence="1" key="1">
    <citation type="journal article" date="2015" name="Proc. Natl. Acad. Sci. U.S.A.">
        <title>Networks of energetic and metabolic interactions define dynamics in microbial communities.</title>
        <authorList>
            <person name="Embree M."/>
            <person name="Liu J.K."/>
            <person name="Al-Bassam M.M."/>
            <person name="Zengler K."/>
        </authorList>
    </citation>
    <scope>NUCLEOTIDE SEQUENCE</scope>
</reference>
<evidence type="ECO:0000313" key="1">
    <source>
        <dbReference type="EMBL" id="KUG15861.1"/>
    </source>
</evidence>
<dbReference type="EMBL" id="LNQE01001522">
    <property type="protein sequence ID" value="KUG15861.1"/>
    <property type="molecule type" value="Genomic_DNA"/>
</dbReference>
<protein>
    <submittedName>
        <fullName evidence="1">Uncharacterized protein</fullName>
    </submittedName>
</protein>
<gene>
    <name evidence="1" type="ORF">ASZ90_014465</name>
</gene>
<dbReference type="AlphaFoldDB" id="A0A0W8F4V2"/>
<name>A0A0W8F4V2_9ZZZZ</name>